<gene>
    <name evidence="1" type="ORF">PENTCL1PPCAC_1432</name>
</gene>
<reference evidence="1" key="1">
    <citation type="submission" date="2023-10" db="EMBL/GenBank/DDBJ databases">
        <title>Genome assembly of Pristionchus species.</title>
        <authorList>
            <person name="Yoshida K."/>
            <person name="Sommer R.J."/>
        </authorList>
    </citation>
    <scope>NUCLEOTIDE SEQUENCE</scope>
    <source>
        <strain evidence="1">RS0144</strain>
    </source>
</reference>
<comment type="caution">
    <text evidence="1">The sequence shown here is derived from an EMBL/GenBank/DDBJ whole genome shotgun (WGS) entry which is preliminary data.</text>
</comment>
<dbReference type="EMBL" id="BTSX01000001">
    <property type="protein sequence ID" value="GMS79257.1"/>
    <property type="molecule type" value="Genomic_DNA"/>
</dbReference>
<dbReference type="Proteomes" id="UP001432027">
    <property type="component" value="Unassembled WGS sequence"/>
</dbReference>
<keyword evidence="2" id="KW-1185">Reference proteome</keyword>
<accession>A0AAV5S8B8</accession>
<name>A0AAV5S8B8_9BILA</name>
<evidence type="ECO:0000313" key="1">
    <source>
        <dbReference type="EMBL" id="GMS79257.1"/>
    </source>
</evidence>
<protein>
    <submittedName>
        <fullName evidence="1">Uncharacterized protein</fullName>
    </submittedName>
</protein>
<sequence>RAPSCTVPFTKSTKRSKLSRSSYVIEAVRRVLGDGVEGDEEVEREQVRAIIEKVQAKYGIERNMSVEQDRELCSKHEIGYRKRIHMKKFLAKLGLDVFCSQRAFDKMRLEMGEADGTEEVEIAVKREPRDRRTKKEKERDAMIAKKRMVDPREISLGRS</sequence>
<feature type="non-terminal residue" evidence="1">
    <location>
        <position position="159"/>
    </location>
</feature>
<feature type="non-terminal residue" evidence="1">
    <location>
        <position position="1"/>
    </location>
</feature>
<organism evidence="1 2">
    <name type="scientific">Pristionchus entomophagus</name>
    <dbReference type="NCBI Taxonomy" id="358040"/>
    <lineage>
        <taxon>Eukaryota</taxon>
        <taxon>Metazoa</taxon>
        <taxon>Ecdysozoa</taxon>
        <taxon>Nematoda</taxon>
        <taxon>Chromadorea</taxon>
        <taxon>Rhabditida</taxon>
        <taxon>Rhabditina</taxon>
        <taxon>Diplogasteromorpha</taxon>
        <taxon>Diplogasteroidea</taxon>
        <taxon>Neodiplogasteridae</taxon>
        <taxon>Pristionchus</taxon>
    </lineage>
</organism>
<evidence type="ECO:0000313" key="2">
    <source>
        <dbReference type="Proteomes" id="UP001432027"/>
    </source>
</evidence>
<proteinExistence type="predicted"/>
<dbReference type="AlphaFoldDB" id="A0AAV5S8B8"/>